<dbReference type="Proteomes" id="UP000019063">
    <property type="component" value="Unassembled WGS sequence"/>
</dbReference>
<gene>
    <name evidence="1" type="ORF">ATO8_19334</name>
</gene>
<dbReference type="EMBL" id="AQQW01000018">
    <property type="protein sequence ID" value="ETW11006.1"/>
    <property type="molecule type" value="Genomic_DNA"/>
</dbReference>
<protein>
    <submittedName>
        <fullName evidence="1">Uncharacterized protein</fullName>
    </submittedName>
</protein>
<reference evidence="1 2" key="1">
    <citation type="journal article" date="2014" name="Antonie Van Leeuwenhoek">
        <title>Roseivivax atlanticus sp. nov., isolated from surface seawater of the Atlantic Ocean.</title>
        <authorList>
            <person name="Li G."/>
            <person name="Lai Q."/>
            <person name="Liu X."/>
            <person name="Sun F."/>
            <person name="Shao Z."/>
        </authorList>
    </citation>
    <scope>NUCLEOTIDE SEQUENCE [LARGE SCALE GENOMIC DNA]</scope>
    <source>
        <strain evidence="1 2">22II-s10s</strain>
    </source>
</reference>
<accession>W4HFU6</accession>
<organism evidence="1 2">
    <name type="scientific">Roseivivax marinus</name>
    <dbReference type="NCBI Taxonomy" id="1379903"/>
    <lineage>
        <taxon>Bacteria</taxon>
        <taxon>Pseudomonadati</taxon>
        <taxon>Pseudomonadota</taxon>
        <taxon>Alphaproteobacteria</taxon>
        <taxon>Rhodobacterales</taxon>
        <taxon>Roseobacteraceae</taxon>
        <taxon>Roseivivax</taxon>
    </lineage>
</organism>
<name>W4HFU6_9RHOB</name>
<dbReference type="AlphaFoldDB" id="W4HFU6"/>
<evidence type="ECO:0000313" key="1">
    <source>
        <dbReference type="EMBL" id="ETW11006.1"/>
    </source>
</evidence>
<evidence type="ECO:0000313" key="2">
    <source>
        <dbReference type="Proteomes" id="UP000019063"/>
    </source>
</evidence>
<proteinExistence type="predicted"/>
<sequence length="70" mass="7534">MQCLTGLNPQEDGLMPVEMQIAVAALTFATAGTGLFRWMGKHVEQPDPTRGLHSRVAKLEAEVAKLRGSA</sequence>
<comment type="caution">
    <text evidence="1">The sequence shown here is derived from an EMBL/GenBank/DDBJ whole genome shotgun (WGS) entry which is preliminary data.</text>
</comment>
<keyword evidence="2" id="KW-1185">Reference proteome</keyword>